<dbReference type="Pfam" id="PF13442">
    <property type="entry name" value="Cytochrome_CBB3"/>
    <property type="match status" value="1"/>
</dbReference>
<sequence length="143" mass="15228">MNKTILGVMLLSVGAGQVLAADPVPPDVKSDYSISQEAFADGMDSGSGNYMQNCMPCHGFEGKGDGPLSADLGEGMTPRDLTNAALLSTRTDEFLFKVIKNGGKSAGFSEVMPDWGYAFDDKAINNLVKFIRSDLCKCEYKGG</sequence>
<dbReference type="GO" id="GO:0020037">
    <property type="term" value="F:heme binding"/>
    <property type="evidence" value="ECO:0007669"/>
    <property type="project" value="InterPro"/>
</dbReference>
<keyword evidence="2" id="KW-0479">Metal-binding</keyword>
<dbReference type="Gene3D" id="1.10.760.10">
    <property type="entry name" value="Cytochrome c-like domain"/>
    <property type="match status" value="1"/>
</dbReference>
<dbReference type="SUPFAM" id="SSF46626">
    <property type="entry name" value="Cytochrome c"/>
    <property type="match status" value="1"/>
</dbReference>
<evidence type="ECO:0000259" key="4">
    <source>
        <dbReference type="PROSITE" id="PS51007"/>
    </source>
</evidence>
<evidence type="ECO:0000256" key="3">
    <source>
        <dbReference type="ARBA" id="ARBA00023004"/>
    </source>
</evidence>
<keyword evidence="3" id="KW-0408">Iron</keyword>
<keyword evidence="1" id="KW-0349">Heme</keyword>
<dbReference type="EMBL" id="UOFX01000083">
    <property type="protein sequence ID" value="VAX11281.1"/>
    <property type="molecule type" value="Genomic_DNA"/>
</dbReference>
<feature type="domain" description="Cytochrome c" evidence="4">
    <location>
        <begin position="41"/>
        <end position="135"/>
    </location>
</feature>
<evidence type="ECO:0000313" key="5">
    <source>
        <dbReference type="EMBL" id="VAX11281.1"/>
    </source>
</evidence>
<dbReference type="AlphaFoldDB" id="A0A3B1BAE9"/>
<gene>
    <name evidence="5" type="ORF">MNBD_GAMMA26-871</name>
</gene>
<reference evidence="5" key="1">
    <citation type="submission" date="2018-06" db="EMBL/GenBank/DDBJ databases">
        <authorList>
            <person name="Zhirakovskaya E."/>
        </authorList>
    </citation>
    <scope>NUCLEOTIDE SEQUENCE</scope>
</reference>
<organism evidence="5">
    <name type="scientific">hydrothermal vent metagenome</name>
    <dbReference type="NCBI Taxonomy" id="652676"/>
    <lineage>
        <taxon>unclassified sequences</taxon>
        <taxon>metagenomes</taxon>
        <taxon>ecological metagenomes</taxon>
    </lineage>
</organism>
<proteinExistence type="predicted"/>
<evidence type="ECO:0000256" key="1">
    <source>
        <dbReference type="ARBA" id="ARBA00022617"/>
    </source>
</evidence>
<protein>
    <recommendedName>
        <fullName evidence="4">Cytochrome c domain-containing protein</fullName>
    </recommendedName>
</protein>
<name>A0A3B1BAE9_9ZZZZ</name>
<dbReference type="InterPro" id="IPR036909">
    <property type="entry name" value="Cyt_c-like_dom_sf"/>
</dbReference>
<evidence type="ECO:0000256" key="2">
    <source>
        <dbReference type="ARBA" id="ARBA00022723"/>
    </source>
</evidence>
<dbReference type="GO" id="GO:0009055">
    <property type="term" value="F:electron transfer activity"/>
    <property type="evidence" value="ECO:0007669"/>
    <property type="project" value="InterPro"/>
</dbReference>
<accession>A0A3B1BAE9</accession>
<dbReference type="PROSITE" id="PS51007">
    <property type="entry name" value="CYTC"/>
    <property type="match status" value="1"/>
</dbReference>
<dbReference type="InterPro" id="IPR009056">
    <property type="entry name" value="Cyt_c-like_dom"/>
</dbReference>
<dbReference type="GO" id="GO:0046872">
    <property type="term" value="F:metal ion binding"/>
    <property type="evidence" value="ECO:0007669"/>
    <property type="project" value="UniProtKB-KW"/>
</dbReference>